<dbReference type="InterPro" id="IPR009100">
    <property type="entry name" value="AcylCoA_DH/oxidase_NM_dom_sf"/>
</dbReference>
<organism evidence="6 7">
    <name type="scientific">Salinithrix halophila</name>
    <dbReference type="NCBI Taxonomy" id="1485204"/>
    <lineage>
        <taxon>Bacteria</taxon>
        <taxon>Bacillati</taxon>
        <taxon>Bacillota</taxon>
        <taxon>Bacilli</taxon>
        <taxon>Bacillales</taxon>
        <taxon>Thermoactinomycetaceae</taxon>
        <taxon>Salinithrix</taxon>
    </lineage>
</organism>
<dbReference type="InterPro" id="IPR024719">
    <property type="entry name" value="HpaB/PvcC/4-BUDH_C"/>
</dbReference>
<sequence length="492" mass="56051">MLGWIADSRRESRSLIRSEKYLKSLDDERSVWLKGKRIKVYEHEAFQGTLQTISALFDMLDDPVMQKQVGYPSPKTGEYVHTAFLVPKGPTDLQQRKAAFESWSEATDGMMSRLSDYARSRLAGWYAARKQLSRHYRDFSEKITRYYETARDQNRFITIVQRDVQINRSKQYDERCFEEAGLLRVTKKTTEGVYVSGAKMIATAAPYTNDFLVYPVMKLNQAQKSAANLFIVPADAKGLHIVCRESYAKPLSEKNDFPLSAQFDEMDALLIFDQVLIPWEHVLLLESPEGIWEVKTNPHSASLAYHQALIRLKTKLQFITGLACKIADTIGCTQFLHVQDKLGELIGQVETIHAILLAAESEGRSIEDGVYLPRFSAIETGRNLGAFYYPRAIEILQLIAAGGLIQVPASIEDFQSALSPLMKTYFRGANLQAEKRVRLFKLAWDVIGSPFASRHELYERFYAGDPIRNRAAQYLSSNKRLLLTKIEKYLSN</sequence>
<dbReference type="PANTHER" id="PTHR36117:SF3">
    <property type="entry name" value="4-HYDROXYPHENYLACETATE 3-MONOOXYGENASE-RELATED"/>
    <property type="match status" value="1"/>
</dbReference>
<dbReference type="PANTHER" id="PTHR36117">
    <property type="entry name" value="4-HYDROXYPHENYLACETATE 3-MONOOXYGENASE-RELATED"/>
    <property type="match status" value="1"/>
</dbReference>
<evidence type="ECO:0000256" key="3">
    <source>
        <dbReference type="ARBA" id="ARBA00023002"/>
    </source>
</evidence>
<dbReference type="Gene3D" id="1.20.140.10">
    <property type="entry name" value="Butyryl-CoA Dehydrogenase, subunit A, domain 3"/>
    <property type="match status" value="1"/>
</dbReference>
<dbReference type="Proteomes" id="UP001595843">
    <property type="component" value="Unassembled WGS sequence"/>
</dbReference>
<evidence type="ECO:0000313" key="6">
    <source>
        <dbReference type="EMBL" id="MFC4076033.1"/>
    </source>
</evidence>
<reference evidence="7" key="1">
    <citation type="journal article" date="2019" name="Int. J. Syst. Evol. Microbiol.">
        <title>The Global Catalogue of Microorganisms (GCM) 10K type strain sequencing project: providing services to taxonomists for standard genome sequencing and annotation.</title>
        <authorList>
            <consortium name="The Broad Institute Genomics Platform"/>
            <consortium name="The Broad Institute Genome Sequencing Center for Infectious Disease"/>
            <person name="Wu L."/>
            <person name="Ma J."/>
        </authorList>
    </citation>
    <scope>NUCLEOTIDE SEQUENCE [LARGE SCALE GENOMIC DNA]</scope>
    <source>
        <strain evidence="7">IBRC-M 10813</strain>
    </source>
</reference>
<dbReference type="Pfam" id="PF03241">
    <property type="entry name" value="HpaB"/>
    <property type="match status" value="1"/>
</dbReference>
<dbReference type="InterPro" id="IPR024674">
    <property type="entry name" value="HpaB/PvcC/4-BUDH_N"/>
</dbReference>
<dbReference type="InterPro" id="IPR046373">
    <property type="entry name" value="Acyl-CoA_Oxase/DH_mid-dom_sf"/>
</dbReference>
<dbReference type="SUPFAM" id="SSF47203">
    <property type="entry name" value="Acyl-CoA dehydrogenase C-terminal domain-like"/>
    <property type="match status" value="1"/>
</dbReference>
<protein>
    <submittedName>
        <fullName evidence="6">4-hydroxyphenylacetate 3-hydroxylase family protein</fullName>
    </submittedName>
</protein>
<keyword evidence="7" id="KW-1185">Reference proteome</keyword>
<keyword evidence="3" id="KW-0560">Oxidoreductase</keyword>
<dbReference type="RefSeq" id="WP_380702507.1">
    <property type="nucleotide sequence ID" value="NZ_JBHSAP010000007.1"/>
</dbReference>
<feature type="domain" description="HpaB/PvcC/4-BUDH C-terminal" evidence="4">
    <location>
        <begin position="303"/>
        <end position="480"/>
    </location>
</feature>
<dbReference type="EMBL" id="JBHSAP010000007">
    <property type="protein sequence ID" value="MFC4076033.1"/>
    <property type="molecule type" value="Genomic_DNA"/>
</dbReference>
<evidence type="ECO:0000256" key="2">
    <source>
        <dbReference type="ARBA" id="ARBA00022827"/>
    </source>
</evidence>
<dbReference type="Gene3D" id="2.40.110.10">
    <property type="entry name" value="Butyryl-CoA Dehydrogenase, subunit A, domain 2"/>
    <property type="match status" value="1"/>
</dbReference>
<accession>A0ABV8JAZ5</accession>
<proteinExistence type="predicted"/>
<comment type="caution">
    <text evidence="6">The sequence shown here is derived from an EMBL/GenBank/DDBJ whole genome shotgun (WGS) entry which is preliminary data.</text>
</comment>
<dbReference type="PIRSF" id="PIRSF000331">
    <property type="entry name" value="HpaA_HpaB"/>
    <property type="match status" value="1"/>
</dbReference>
<dbReference type="InterPro" id="IPR004925">
    <property type="entry name" value="HpaB/PvcC/4-BUDH"/>
</dbReference>
<evidence type="ECO:0000259" key="5">
    <source>
        <dbReference type="Pfam" id="PF11794"/>
    </source>
</evidence>
<evidence type="ECO:0000259" key="4">
    <source>
        <dbReference type="Pfam" id="PF03241"/>
    </source>
</evidence>
<name>A0ABV8JAZ5_9BACL</name>
<dbReference type="Pfam" id="PF11794">
    <property type="entry name" value="HpaB_N"/>
    <property type="match status" value="1"/>
</dbReference>
<keyword evidence="2" id="KW-0274">FAD</keyword>
<gene>
    <name evidence="6" type="ORF">ACFOUO_04340</name>
</gene>
<dbReference type="Gene3D" id="1.10.3140.10">
    <property type="entry name" value="4-hydroxybutyryl-coa dehydratase, domain 1"/>
    <property type="match status" value="1"/>
</dbReference>
<evidence type="ECO:0000256" key="1">
    <source>
        <dbReference type="ARBA" id="ARBA00022630"/>
    </source>
</evidence>
<dbReference type="InterPro" id="IPR036250">
    <property type="entry name" value="AcylCo_DH-like_C"/>
</dbReference>
<keyword evidence="1" id="KW-0285">Flavoprotein</keyword>
<evidence type="ECO:0000313" key="7">
    <source>
        <dbReference type="Proteomes" id="UP001595843"/>
    </source>
</evidence>
<feature type="domain" description="HpaB/PvcC/4-BUDH N-terminal" evidence="5">
    <location>
        <begin position="19"/>
        <end position="284"/>
    </location>
</feature>
<dbReference type="SUPFAM" id="SSF56645">
    <property type="entry name" value="Acyl-CoA dehydrogenase NM domain-like"/>
    <property type="match status" value="1"/>
</dbReference>